<dbReference type="EMBL" id="HG792021">
    <property type="protein sequence ID" value="CDM37737.1"/>
    <property type="molecule type" value="Genomic_DNA"/>
</dbReference>
<dbReference type="SUPFAM" id="SSF56281">
    <property type="entry name" value="Metallo-hydrolase/oxidoreductase"/>
    <property type="match status" value="1"/>
</dbReference>
<evidence type="ECO:0000313" key="4">
    <source>
        <dbReference type="Proteomes" id="UP000030686"/>
    </source>
</evidence>
<dbReference type="InterPro" id="IPR050114">
    <property type="entry name" value="UPF0173_UPF0282_UlaG_hydrolase"/>
</dbReference>
<accession>W6R7D3</accession>
<name>W6R7D3_PENRF</name>
<dbReference type="InterPro" id="IPR036866">
    <property type="entry name" value="RibonucZ/Hydroxyglut_hydro"/>
</dbReference>
<feature type="domain" description="Metallo-beta-lactamase" evidence="2">
    <location>
        <begin position="86"/>
        <end position="301"/>
    </location>
</feature>
<gene>
    <name evidence="3" type="ORF">PROQFM164_S07g000085</name>
</gene>
<feature type="region of interest" description="Disordered" evidence="1">
    <location>
        <begin position="1"/>
        <end position="39"/>
    </location>
</feature>
<sequence>MKRISIDPKDDPPTRDLPLATSTPAQLPPAKATKLHPSKSGEENATLFFVGTATTIIEWAGIRIMTDPNFLHAGEHVHLGPGVSSERLTNPAVDLHDLPRIDLVLLSHYHEDHFDKMVEASLRRDLPIITTTHGQERLAFKKQDPFTSVCALKPFEQIEVNIEGTEGPRQPRLRVTGMPGKHVPPKRVVEKLNALAKAFPPTNGWMLELGHGSSNAADFSCGYRIYISGDTLMVDELREISKRYADQRIDLMLVHLGGTTIPSPLVGRLMEPLALTVTMDAGQGLQLIQLIQPDVTIPIHYDDYDVFASPLEDFRRNVEAAGLLNKVVFLDHIGFLSVQLSPGRVGLGLRRAPSHISTPPFLAWGMGLHTRIMIYFALSGSFGEFGGSL</sequence>
<dbReference type="AlphaFoldDB" id="W6R7D3"/>
<dbReference type="Proteomes" id="UP000030686">
    <property type="component" value="Unassembled WGS sequence"/>
</dbReference>
<dbReference type="PANTHER" id="PTHR43546:SF7">
    <property type="entry name" value="METALLO-BETA-LACTAMASE DOMAIN-CONTAINING PROTEIN"/>
    <property type="match status" value="1"/>
</dbReference>
<dbReference type="OrthoDB" id="332863at2759"/>
<dbReference type="Pfam" id="PF12706">
    <property type="entry name" value="Lactamase_B_2"/>
    <property type="match status" value="1"/>
</dbReference>
<feature type="compositionally biased region" description="Basic and acidic residues" evidence="1">
    <location>
        <begin position="1"/>
        <end position="14"/>
    </location>
</feature>
<dbReference type="InterPro" id="IPR001279">
    <property type="entry name" value="Metallo-B-lactamas"/>
</dbReference>
<dbReference type="Gene3D" id="3.60.15.10">
    <property type="entry name" value="Ribonuclease Z/Hydroxyacylglutathione hydrolase-like"/>
    <property type="match status" value="1"/>
</dbReference>
<protein>
    <recommendedName>
        <fullName evidence="2">Metallo-beta-lactamase domain-containing protein</fullName>
    </recommendedName>
</protein>
<dbReference type="OMA" id="DCILLSH"/>
<keyword evidence="4" id="KW-1185">Reference proteome</keyword>
<evidence type="ECO:0000313" key="3">
    <source>
        <dbReference type="EMBL" id="CDM37737.1"/>
    </source>
</evidence>
<evidence type="ECO:0000259" key="2">
    <source>
        <dbReference type="Pfam" id="PF12706"/>
    </source>
</evidence>
<dbReference type="PANTHER" id="PTHR43546">
    <property type="entry name" value="UPF0173 METAL-DEPENDENT HYDROLASE MJ1163-RELATED"/>
    <property type="match status" value="1"/>
</dbReference>
<organism evidence="3 4">
    <name type="scientific">Penicillium roqueforti (strain FM164)</name>
    <dbReference type="NCBI Taxonomy" id="1365484"/>
    <lineage>
        <taxon>Eukaryota</taxon>
        <taxon>Fungi</taxon>
        <taxon>Dikarya</taxon>
        <taxon>Ascomycota</taxon>
        <taxon>Pezizomycotina</taxon>
        <taxon>Eurotiomycetes</taxon>
        <taxon>Eurotiomycetidae</taxon>
        <taxon>Eurotiales</taxon>
        <taxon>Aspergillaceae</taxon>
        <taxon>Penicillium</taxon>
    </lineage>
</organism>
<proteinExistence type="predicted"/>
<evidence type="ECO:0000256" key="1">
    <source>
        <dbReference type="SAM" id="MobiDB-lite"/>
    </source>
</evidence>
<reference evidence="3" key="1">
    <citation type="journal article" date="2014" name="Nat. Commun.">
        <title>Multiple recent horizontal transfers of a large genomic region in cheese making fungi.</title>
        <authorList>
            <person name="Cheeseman K."/>
            <person name="Ropars J."/>
            <person name="Renault P."/>
            <person name="Dupont J."/>
            <person name="Gouzy J."/>
            <person name="Branca A."/>
            <person name="Abraham A.L."/>
            <person name="Ceppi M."/>
            <person name="Conseiller E."/>
            <person name="Debuchy R."/>
            <person name="Malagnac F."/>
            <person name="Goarin A."/>
            <person name="Silar P."/>
            <person name="Lacoste S."/>
            <person name="Sallet E."/>
            <person name="Bensimon A."/>
            <person name="Giraud T."/>
            <person name="Brygoo Y."/>
        </authorList>
    </citation>
    <scope>NUCLEOTIDE SEQUENCE [LARGE SCALE GENOMIC DNA]</scope>
    <source>
        <strain evidence="3">FM164</strain>
    </source>
</reference>